<reference evidence="1" key="1">
    <citation type="submission" date="2008-12" db="EMBL/GenBank/DDBJ databases">
        <title>Medicago truncatula full length cdna cloning project.</title>
        <authorList>
            <person name="Moskal W."/>
            <person name="Chan A."/>
            <person name="Cheung F."/>
            <person name="Xiao Y."/>
            <person name="Town C.D."/>
        </authorList>
    </citation>
    <scope>NUCLEOTIDE SEQUENCE</scope>
</reference>
<sequence>YLCGFQCKQLQYLHSLFFTRKCVRPLNQRETRNFETSVQRATSVRF</sequence>
<name>B7FFR7_MEDTR</name>
<dbReference type="AlphaFoldDB" id="B7FFR7"/>
<protein>
    <submittedName>
        <fullName evidence="1">Uncharacterized protein</fullName>
    </submittedName>
</protein>
<evidence type="ECO:0000313" key="1">
    <source>
        <dbReference type="EMBL" id="ACJ83501.1"/>
    </source>
</evidence>
<accession>B7FFR7</accession>
<dbReference type="EMBL" id="BT050832">
    <property type="protein sequence ID" value="ACJ83501.1"/>
    <property type="molecule type" value="mRNA"/>
</dbReference>
<proteinExistence type="evidence at transcript level"/>
<organism evidence="1">
    <name type="scientific">Medicago truncatula</name>
    <name type="common">Barrel medic</name>
    <name type="synonym">Medicago tribuloides</name>
    <dbReference type="NCBI Taxonomy" id="3880"/>
    <lineage>
        <taxon>Eukaryota</taxon>
        <taxon>Viridiplantae</taxon>
        <taxon>Streptophyta</taxon>
        <taxon>Embryophyta</taxon>
        <taxon>Tracheophyta</taxon>
        <taxon>Spermatophyta</taxon>
        <taxon>Magnoliopsida</taxon>
        <taxon>eudicotyledons</taxon>
        <taxon>Gunneridae</taxon>
        <taxon>Pentapetalae</taxon>
        <taxon>rosids</taxon>
        <taxon>fabids</taxon>
        <taxon>Fabales</taxon>
        <taxon>Fabaceae</taxon>
        <taxon>Papilionoideae</taxon>
        <taxon>50 kb inversion clade</taxon>
        <taxon>NPAAA clade</taxon>
        <taxon>Hologalegina</taxon>
        <taxon>IRL clade</taxon>
        <taxon>Trifolieae</taxon>
        <taxon>Medicago</taxon>
    </lineage>
</organism>
<feature type="non-terminal residue" evidence="1">
    <location>
        <position position="1"/>
    </location>
</feature>